<dbReference type="PANTHER" id="PTHR12778">
    <property type="entry name" value="SOLUTE CARRIER FAMILY 33 ACETYL-COA TRANSPORTER -RELATED"/>
    <property type="match status" value="1"/>
</dbReference>
<dbReference type="PANTHER" id="PTHR12778:SF9">
    <property type="entry name" value="ACETYL-COENZYME A TRANSPORTER 1"/>
    <property type="match status" value="1"/>
</dbReference>
<dbReference type="GO" id="GO:0008521">
    <property type="term" value="F:acetyl-CoA transmembrane transporter activity"/>
    <property type="evidence" value="ECO:0007669"/>
    <property type="project" value="InterPro"/>
</dbReference>
<feature type="transmembrane region" description="Helical" evidence="5">
    <location>
        <begin position="112"/>
        <end position="131"/>
    </location>
</feature>
<feature type="transmembrane region" description="Helical" evidence="5">
    <location>
        <begin position="393"/>
        <end position="417"/>
    </location>
</feature>
<keyword evidence="2 5" id="KW-0812">Transmembrane</keyword>
<evidence type="ECO:0000313" key="7">
    <source>
        <dbReference type="EMBL" id="CAF0744461.1"/>
    </source>
</evidence>
<dbReference type="SUPFAM" id="SSF103473">
    <property type="entry name" value="MFS general substrate transporter"/>
    <property type="match status" value="1"/>
</dbReference>
<comment type="caution">
    <text evidence="6">The sequence shown here is derived from an EMBL/GenBank/DDBJ whole genome shotgun (WGS) entry which is preliminary data.</text>
</comment>
<reference evidence="6" key="1">
    <citation type="submission" date="2021-02" db="EMBL/GenBank/DDBJ databases">
        <authorList>
            <person name="Nowell W R."/>
        </authorList>
    </citation>
    <scope>NUCLEOTIDE SEQUENCE</scope>
</reference>
<keyword evidence="4 5" id="KW-0472">Membrane</keyword>
<evidence type="ECO:0000313" key="9">
    <source>
        <dbReference type="Proteomes" id="UP000663852"/>
    </source>
</evidence>
<evidence type="ECO:0000313" key="8">
    <source>
        <dbReference type="Proteomes" id="UP000663828"/>
    </source>
</evidence>
<sequence>MNELVIDTQKRSLPALWKCVLVVIVLYILQGVTLGIIDVIPLYLVSYNLTWKQQGILSIAMYPFSVKLLWAPLIDVLYIRQLGRRRTWLLPVQLCLGIIFIVLSFHLQRLLIQLRIVTLTIVFFCIVLLIATQDICVDGWALTLFSSSDVIWQSISQMIGQPFGAFLGSSVLLTFESGNMTNRLIREPFGIAIQSYGLFTLSQFVRFWGVMFLITTLSVTILFRKHYQVAEITDECQNRSKLNLWETYIYVARLFKKKSFLRLLYLIMGPHFGYAAMSAMTYVTLINQNVVKRETLGLITMPLIIVKVTVPLLVSQTKRPLIVFSYFHMPRLVLSFCIAVFIFFASYLHSYPILFYVILIFLLALSDALIYFQGSARGAFFACISDKRIGSTYYTLLASLNNLGVFISTTLVLYTANWLPKKHAYYIEVGICLVLGCLWLGTSWKLMYRLQELPVERWHIMRRKQKTSEEYQQHCMEGSDHEKIESIVSAGET</sequence>
<evidence type="ECO:0000313" key="6">
    <source>
        <dbReference type="EMBL" id="CAF0742652.1"/>
    </source>
</evidence>
<dbReference type="EMBL" id="CAJNOR010000002">
    <property type="protein sequence ID" value="CAF0744461.1"/>
    <property type="molecule type" value="Genomic_DNA"/>
</dbReference>
<feature type="transmembrane region" description="Helical" evidence="5">
    <location>
        <begin position="151"/>
        <end position="175"/>
    </location>
</feature>
<accession>A0A813NNU5</accession>
<dbReference type="InterPro" id="IPR024371">
    <property type="entry name" value="AcetylCoA_trans_1-like"/>
</dbReference>
<keyword evidence="3 5" id="KW-1133">Transmembrane helix</keyword>
<name>A0A813NNU5_ADIRI</name>
<dbReference type="InterPro" id="IPR036259">
    <property type="entry name" value="MFS_trans_sf"/>
</dbReference>
<feature type="transmembrane region" description="Helical" evidence="5">
    <location>
        <begin position="326"/>
        <end position="347"/>
    </location>
</feature>
<feature type="transmembrane region" description="Helical" evidence="5">
    <location>
        <begin position="88"/>
        <end position="106"/>
    </location>
</feature>
<dbReference type="Proteomes" id="UP000663852">
    <property type="component" value="Unassembled WGS sequence"/>
</dbReference>
<feature type="transmembrane region" description="Helical" evidence="5">
    <location>
        <begin position="263"/>
        <end position="283"/>
    </location>
</feature>
<dbReference type="GO" id="GO:0035348">
    <property type="term" value="P:acetyl-CoA transmembrane transport"/>
    <property type="evidence" value="ECO:0007669"/>
    <property type="project" value="InterPro"/>
</dbReference>
<dbReference type="GO" id="GO:0016020">
    <property type="term" value="C:membrane"/>
    <property type="evidence" value="ECO:0007669"/>
    <property type="project" value="UniProtKB-SubCell"/>
</dbReference>
<evidence type="ECO:0000256" key="2">
    <source>
        <dbReference type="ARBA" id="ARBA00022692"/>
    </source>
</evidence>
<feature type="transmembrane region" description="Helical" evidence="5">
    <location>
        <begin position="295"/>
        <end position="314"/>
    </location>
</feature>
<proteinExistence type="predicted"/>
<evidence type="ECO:0000256" key="5">
    <source>
        <dbReference type="SAM" id="Phobius"/>
    </source>
</evidence>
<feature type="transmembrane region" description="Helical" evidence="5">
    <location>
        <begin position="20"/>
        <end position="44"/>
    </location>
</feature>
<feature type="transmembrane region" description="Helical" evidence="5">
    <location>
        <begin position="353"/>
        <end position="372"/>
    </location>
</feature>
<dbReference type="EMBL" id="CAJNOJ010000004">
    <property type="protein sequence ID" value="CAF0742652.1"/>
    <property type="molecule type" value="Genomic_DNA"/>
</dbReference>
<dbReference type="OrthoDB" id="10006346at2759"/>
<protein>
    <submittedName>
        <fullName evidence="6">Uncharacterized protein</fullName>
    </submittedName>
</protein>
<organism evidence="6 9">
    <name type="scientific">Adineta ricciae</name>
    <name type="common">Rotifer</name>
    <dbReference type="NCBI Taxonomy" id="249248"/>
    <lineage>
        <taxon>Eukaryota</taxon>
        <taxon>Metazoa</taxon>
        <taxon>Spiralia</taxon>
        <taxon>Gnathifera</taxon>
        <taxon>Rotifera</taxon>
        <taxon>Eurotatoria</taxon>
        <taxon>Bdelloidea</taxon>
        <taxon>Adinetida</taxon>
        <taxon>Adinetidae</taxon>
        <taxon>Adineta</taxon>
    </lineage>
</organism>
<feature type="transmembrane region" description="Helical" evidence="5">
    <location>
        <begin position="56"/>
        <end position="79"/>
    </location>
</feature>
<dbReference type="AlphaFoldDB" id="A0A813NNU5"/>
<gene>
    <name evidence="6" type="ORF">EDS130_LOCUS1831</name>
    <name evidence="7" type="ORF">XAT740_LOCUS84</name>
</gene>
<feature type="transmembrane region" description="Helical" evidence="5">
    <location>
        <begin position="423"/>
        <end position="441"/>
    </location>
</feature>
<dbReference type="Gene3D" id="1.20.1250.20">
    <property type="entry name" value="MFS general substrate transporter like domains"/>
    <property type="match status" value="1"/>
</dbReference>
<keyword evidence="8" id="KW-1185">Reference proteome</keyword>
<evidence type="ECO:0000256" key="1">
    <source>
        <dbReference type="ARBA" id="ARBA00004141"/>
    </source>
</evidence>
<dbReference type="InterPro" id="IPR004752">
    <property type="entry name" value="AmpG_permease/AT-1"/>
</dbReference>
<feature type="transmembrane region" description="Helical" evidence="5">
    <location>
        <begin position="205"/>
        <end position="223"/>
    </location>
</feature>
<evidence type="ECO:0000256" key="4">
    <source>
        <dbReference type="ARBA" id="ARBA00023136"/>
    </source>
</evidence>
<comment type="subcellular location">
    <subcellularLocation>
        <location evidence="1">Membrane</location>
        <topology evidence="1">Multi-pass membrane protein</topology>
    </subcellularLocation>
</comment>
<dbReference type="Pfam" id="PF13000">
    <property type="entry name" value="Acatn"/>
    <property type="match status" value="1"/>
</dbReference>
<dbReference type="Proteomes" id="UP000663828">
    <property type="component" value="Unassembled WGS sequence"/>
</dbReference>
<evidence type="ECO:0000256" key="3">
    <source>
        <dbReference type="ARBA" id="ARBA00022989"/>
    </source>
</evidence>